<evidence type="ECO:0000313" key="3">
    <source>
        <dbReference type="Proteomes" id="UP000257200"/>
    </source>
</evidence>
<dbReference type="InParanoid" id="A0A3Q1G6H4"/>
<accession>A0A3Q1G6H4</accession>
<feature type="compositionally biased region" description="Basic and acidic residues" evidence="1">
    <location>
        <begin position="42"/>
        <end position="51"/>
    </location>
</feature>
<dbReference type="Ensembl" id="ENSAPOT00000008548.1">
    <property type="protein sequence ID" value="ENSAPOP00000024524.1"/>
    <property type="gene ID" value="ENSAPOG00000006983.1"/>
</dbReference>
<feature type="region of interest" description="Disordered" evidence="1">
    <location>
        <begin position="32"/>
        <end position="69"/>
    </location>
</feature>
<sequence>DFLELLLVSASQSVTEAWTATLYTVCFYTERRRGQRSTSGVERGRGKEGALESKTCGSGEKIPSQTAFS</sequence>
<keyword evidence="3" id="KW-1185">Reference proteome</keyword>
<reference evidence="2" key="2">
    <citation type="submission" date="2025-09" db="UniProtKB">
        <authorList>
            <consortium name="Ensembl"/>
        </authorList>
    </citation>
    <scope>IDENTIFICATION</scope>
</reference>
<evidence type="ECO:0000256" key="1">
    <source>
        <dbReference type="SAM" id="MobiDB-lite"/>
    </source>
</evidence>
<dbReference type="AlphaFoldDB" id="A0A3Q1G6H4"/>
<dbReference type="Proteomes" id="UP000257200">
    <property type="component" value="Unplaced"/>
</dbReference>
<proteinExistence type="predicted"/>
<evidence type="ECO:0000313" key="2">
    <source>
        <dbReference type="Ensembl" id="ENSAPOP00000024524.1"/>
    </source>
</evidence>
<organism evidence="2 3">
    <name type="scientific">Acanthochromis polyacanthus</name>
    <name type="common">spiny chromis</name>
    <dbReference type="NCBI Taxonomy" id="80966"/>
    <lineage>
        <taxon>Eukaryota</taxon>
        <taxon>Metazoa</taxon>
        <taxon>Chordata</taxon>
        <taxon>Craniata</taxon>
        <taxon>Vertebrata</taxon>
        <taxon>Euteleostomi</taxon>
        <taxon>Actinopterygii</taxon>
        <taxon>Neopterygii</taxon>
        <taxon>Teleostei</taxon>
        <taxon>Neoteleostei</taxon>
        <taxon>Acanthomorphata</taxon>
        <taxon>Ovalentaria</taxon>
        <taxon>Pomacentridae</taxon>
        <taxon>Acanthochromis</taxon>
    </lineage>
</organism>
<protein>
    <submittedName>
        <fullName evidence="2">Uncharacterized protein</fullName>
    </submittedName>
</protein>
<reference evidence="2" key="1">
    <citation type="submission" date="2025-08" db="UniProtKB">
        <authorList>
            <consortium name="Ensembl"/>
        </authorList>
    </citation>
    <scope>IDENTIFICATION</scope>
</reference>
<name>A0A3Q1G6H4_9TELE</name>